<dbReference type="AlphaFoldDB" id="A0A7T5RJ93"/>
<dbReference type="EMBL" id="CP066690">
    <property type="protein sequence ID" value="QQG45188.1"/>
    <property type="molecule type" value="Genomic_DNA"/>
</dbReference>
<name>A0A7T5RJ93_9BACT</name>
<evidence type="ECO:0000313" key="2">
    <source>
        <dbReference type="Proteomes" id="UP000595618"/>
    </source>
</evidence>
<reference evidence="1 2" key="1">
    <citation type="submission" date="2020-07" db="EMBL/GenBank/DDBJ databases">
        <title>Huge and variable diversity of episymbiotic CPR bacteria and DPANN archaea in groundwater ecosystems.</title>
        <authorList>
            <person name="He C.Y."/>
            <person name="Keren R."/>
            <person name="Whittaker M."/>
            <person name="Farag I.F."/>
            <person name="Doudna J."/>
            <person name="Cate J.H.D."/>
            <person name="Banfield J.F."/>
        </authorList>
    </citation>
    <scope>NUCLEOTIDE SEQUENCE [LARGE SCALE GENOMIC DNA]</scope>
    <source>
        <strain evidence="1">NC_groundwater_541_Ag_S-0.1um_46_50</strain>
    </source>
</reference>
<evidence type="ECO:0000313" key="1">
    <source>
        <dbReference type="EMBL" id="QQG45188.1"/>
    </source>
</evidence>
<sequence length="99" mass="11096">MENYKVIYYDKPISEGRFGRIIEGEKLSVPFKASDFNYLAKAAEILAEIATRKKIHFHDVLVEEDGEYPHGRGWSGLVDVGTQDAINVLLKKISALAIS</sequence>
<protein>
    <submittedName>
        <fullName evidence="1">Uncharacterized protein</fullName>
    </submittedName>
</protein>
<proteinExistence type="predicted"/>
<gene>
    <name evidence="1" type="ORF">HYW89_04290</name>
</gene>
<dbReference type="Proteomes" id="UP000595618">
    <property type="component" value="Chromosome"/>
</dbReference>
<organism evidence="1 2">
    <name type="scientific">Candidatus Sungiibacteriota bacterium</name>
    <dbReference type="NCBI Taxonomy" id="2750080"/>
    <lineage>
        <taxon>Bacteria</taxon>
        <taxon>Candidatus Sungiibacteriota</taxon>
    </lineage>
</organism>
<accession>A0A7T5RJ93</accession>